<proteinExistence type="predicted"/>
<protein>
    <submittedName>
        <fullName evidence="1">Uncharacterized protein</fullName>
    </submittedName>
</protein>
<dbReference type="EMBL" id="GBRH01260003">
    <property type="protein sequence ID" value="JAD37892.1"/>
    <property type="molecule type" value="Transcribed_RNA"/>
</dbReference>
<sequence length="50" mass="6040">MRKPRKGCKERDGFYDRNHTDKQDKHFFKVLIGDFRKRLVSNFLVRSVLG</sequence>
<name>A0A0A8ZST6_ARUDO</name>
<accession>A0A0A8ZST6</accession>
<dbReference type="AlphaFoldDB" id="A0A0A8ZST6"/>
<reference evidence="1" key="1">
    <citation type="submission" date="2014-09" db="EMBL/GenBank/DDBJ databases">
        <authorList>
            <person name="Magalhaes I.L.F."/>
            <person name="Oliveira U."/>
            <person name="Santos F.R."/>
            <person name="Vidigal T.H.D.A."/>
            <person name="Brescovit A.D."/>
            <person name="Santos A.J."/>
        </authorList>
    </citation>
    <scope>NUCLEOTIDE SEQUENCE</scope>
    <source>
        <tissue evidence="1">Shoot tissue taken approximately 20 cm above the soil surface</tissue>
    </source>
</reference>
<reference evidence="1" key="2">
    <citation type="journal article" date="2015" name="Data Brief">
        <title>Shoot transcriptome of the giant reed, Arundo donax.</title>
        <authorList>
            <person name="Barrero R.A."/>
            <person name="Guerrero F.D."/>
            <person name="Moolhuijzen P."/>
            <person name="Goolsby J.A."/>
            <person name="Tidwell J."/>
            <person name="Bellgard S.E."/>
            <person name="Bellgard M.I."/>
        </authorList>
    </citation>
    <scope>NUCLEOTIDE SEQUENCE</scope>
    <source>
        <tissue evidence="1">Shoot tissue taken approximately 20 cm above the soil surface</tissue>
    </source>
</reference>
<organism evidence="1">
    <name type="scientific">Arundo donax</name>
    <name type="common">Giant reed</name>
    <name type="synonym">Donax arundinaceus</name>
    <dbReference type="NCBI Taxonomy" id="35708"/>
    <lineage>
        <taxon>Eukaryota</taxon>
        <taxon>Viridiplantae</taxon>
        <taxon>Streptophyta</taxon>
        <taxon>Embryophyta</taxon>
        <taxon>Tracheophyta</taxon>
        <taxon>Spermatophyta</taxon>
        <taxon>Magnoliopsida</taxon>
        <taxon>Liliopsida</taxon>
        <taxon>Poales</taxon>
        <taxon>Poaceae</taxon>
        <taxon>PACMAD clade</taxon>
        <taxon>Arundinoideae</taxon>
        <taxon>Arundineae</taxon>
        <taxon>Arundo</taxon>
    </lineage>
</organism>
<evidence type="ECO:0000313" key="1">
    <source>
        <dbReference type="EMBL" id="JAD37892.1"/>
    </source>
</evidence>